<dbReference type="InterPro" id="IPR008271">
    <property type="entry name" value="Ser/Thr_kinase_AS"/>
</dbReference>
<keyword evidence="3" id="KW-0472">Membrane</keyword>
<feature type="compositionally biased region" description="Polar residues" evidence="2">
    <location>
        <begin position="220"/>
        <end position="229"/>
    </location>
</feature>
<evidence type="ECO:0000313" key="5">
    <source>
        <dbReference type="EMBL" id="KAJ2926260.1"/>
    </source>
</evidence>
<evidence type="ECO:0000256" key="2">
    <source>
        <dbReference type="SAM" id="MobiDB-lite"/>
    </source>
</evidence>
<evidence type="ECO:0000256" key="1">
    <source>
        <dbReference type="SAM" id="Coils"/>
    </source>
</evidence>
<dbReference type="Proteomes" id="UP001140091">
    <property type="component" value="Unassembled WGS sequence"/>
</dbReference>
<dbReference type="Gene3D" id="1.10.510.10">
    <property type="entry name" value="Transferase(Phosphotransferase) domain 1"/>
    <property type="match status" value="1"/>
</dbReference>
<feature type="transmembrane region" description="Helical" evidence="3">
    <location>
        <begin position="331"/>
        <end position="352"/>
    </location>
</feature>
<dbReference type="InterPro" id="IPR011009">
    <property type="entry name" value="Kinase-like_dom_sf"/>
</dbReference>
<dbReference type="GO" id="GO:0005524">
    <property type="term" value="F:ATP binding"/>
    <property type="evidence" value="ECO:0007669"/>
    <property type="project" value="InterPro"/>
</dbReference>
<dbReference type="GO" id="GO:0004672">
    <property type="term" value="F:protein kinase activity"/>
    <property type="evidence" value="ECO:0007669"/>
    <property type="project" value="InterPro"/>
</dbReference>
<protein>
    <recommendedName>
        <fullName evidence="4">Protein kinase domain-containing protein</fullName>
    </recommendedName>
</protein>
<dbReference type="CDD" id="cd00180">
    <property type="entry name" value="PKc"/>
    <property type="match status" value="1"/>
</dbReference>
<gene>
    <name evidence="5" type="ORF">H1R20_g10849</name>
</gene>
<dbReference type="PROSITE" id="PS50011">
    <property type="entry name" value="PROTEIN_KINASE_DOM"/>
    <property type="match status" value="1"/>
</dbReference>
<comment type="caution">
    <text evidence="5">The sequence shown here is derived from an EMBL/GenBank/DDBJ whole genome shotgun (WGS) entry which is preliminary data.</text>
</comment>
<evidence type="ECO:0000256" key="3">
    <source>
        <dbReference type="SAM" id="Phobius"/>
    </source>
</evidence>
<dbReference type="OrthoDB" id="4062651at2759"/>
<dbReference type="EMBL" id="JANBPK010001072">
    <property type="protein sequence ID" value="KAJ2926260.1"/>
    <property type="molecule type" value="Genomic_DNA"/>
</dbReference>
<dbReference type="PANTHER" id="PTHR24347">
    <property type="entry name" value="SERINE/THREONINE-PROTEIN KINASE"/>
    <property type="match status" value="1"/>
</dbReference>
<dbReference type="PROSITE" id="PS00108">
    <property type="entry name" value="PROTEIN_KINASE_ST"/>
    <property type="match status" value="1"/>
</dbReference>
<dbReference type="InterPro" id="IPR000719">
    <property type="entry name" value="Prot_kinase_dom"/>
</dbReference>
<feature type="region of interest" description="Disordered" evidence="2">
    <location>
        <begin position="503"/>
        <end position="541"/>
    </location>
</feature>
<keyword evidence="3" id="KW-1133">Transmembrane helix</keyword>
<keyword evidence="6" id="KW-1185">Reference proteome</keyword>
<proteinExistence type="predicted"/>
<evidence type="ECO:0000259" key="4">
    <source>
        <dbReference type="PROSITE" id="PS50011"/>
    </source>
</evidence>
<name>A0A9W8J8B2_9AGAR</name>
<feature type="domain" description="Protein kinase" evidence="4">
    <location>
        <begin position="262"/>
        <end position="541"/>
    </location>
</feature>
<dbReference type="Pfam" id="PF00069">
    <property type="entry name" value="Pkinase"/>
    <property type="match status" value="1"/>
</dbReference>
<dbReference type="AlphaFoldDB" id="A0A9W8J8B2"/>
<dbReference type="SUPFAM" id="SSF56112">
    <property type="entry name" value="Protein kinase-like (PK-like)"/>
    <property type="match status" value="1"/>
</dbReference>
<feature type="coiled-coil region" evidence="1">
    <location>
        <begin position="188"/>
        <end position="215"/>
    </location>
</feature>
<keyword evidence="3" id="KW-0812">Transmembrane</keyword>
<dbReference type="SMART" id="SM00220">
    <property type="entry name" value="S_TKc"/>
    <property type="match status" value="1"/>
</dbReference>
<feature type="region of interest" description="Disordered" evidence="2">
    <location>
        <begin position="216"/>
        <end position="250"/>
    </location>
</feature>
<reference evidence="5" key="1">
    <citation type="submission" date="2022-06" db="EMBL/GenBank/DDBJ databases">
        <title>Genome Sequence of Candolleomyces eurysporus.</title>
        <authorList>
            <person name="Buettner E."/>
        </authorList>
    </citation>
    <scope>NUCLEOTIDE SEQUENCE</scope>
    <source>
        <strain evidence="5">VTCC 930004</strain>
    </source>
</reference>
<evidence type="ECO:0000313" key="6">
    <source>
        <dbReference type="Proteomes" id="UP001140091"/>
    </source>
</evidence>
<sequence length="541" mass="60988">MLHTQQVLAYDFSITKAWASIPKDRYSEDFANAAIFFPFAFSLRGHPDFEFKFSDYSWSFKIFIQVAQTLYSYHPKSDFLFASGLLPRFIVQVQSHPYSTEDKFRMMLQAGSLLRFANTHIEKYQEKKDFLLVVAYIDKFGKAEQMIVYQDQNDDKVKYTEPRNFNLNAKTELLGFLRELYNLASWVATELEEDVADASNKVTTLKADLNAAAKKPGVSAWTTKPSRNQPEGGFTEQGPPSQRRKTGDGRDEFAEQLEAAGYEVEPQVFKDNSGGVWEELDPPPQSKIRTVYERSDVNKKTPLIAKRVRKSSSQELGILQFLQARPSVSPYIIALVAHFAVGTATYLIFPVLSRIYQESLRDGKIKQPCQSLVNGVAYLHANGVAHLDLKLDNLLYDTETRQLKIIDFDIAVRVKDEDQEIEGYCGTPGWTAPEMGDDGGPKQRYSAIKADRWACGRILRTFLKYEPVNGFSTLAEQLMATDPSERPSLVEWCAPQTLQVDSGGAKDVELGGTTMGHRRKHSDDCGTPAPLAKKAKTYRAS</sequence>
<keyword evidence="1" id="KW-0175">Coiled coil</keyword>
<feature type="non-terminal residue" evidence="5">
    <location>
        <position position="1"/>
    </location>
</feature>
<organism evidence="5 6">
    <name type="scientific">Candolleomyces eurysporus</name>
    <dbReference type="NCBI Taxonomy" id="2828524"/>
    <lineage>
        <taxon>Eukaryota</taxon>
        <taxon>Fungi</taxon>
        <taxon>Dikarya</taxon>
        <taxon>Basidiomycota</taxon>
        <taxon>Agaricomycotina</taxon>
        <taxon>Agaricomycetes</taxon>
        <taxon>Agaricomycetidae</taxon>
        <taxon>Agaricales</taxon>
        <taxon>Agaricineae</taxon>
        <taxon>Psathyrellaceae</taxon>
        <taxon>Candolleomyces</taxon>
    </lineage>
</organism>
<accession>A0A9W8J8B2</accession>